<evidence type="ECO:0000313" key="1">
    <source>
        <dbReference type="EMBL" id="MCI85495.1"/>
    </source>
</evidence>
<organism evidence="1 2">
    <name type="scientific">Trifolium medium</name>
    <dbReference type="NCBI Taxonomy" id="97028"/>
    <lineage>
        <taxon>Eukaryota</taxon>
        <taxon>Viridiplantae</taxon>
        <taxon>Streptophyta</taxon>
        <taxon>Embryophyta</taxon>
        <taxon>Tracheophyta</taxon>
        <taxon>Spermatophyta</taxon>
        <taxon>Magnoliopsida</taxon>
        <taxon>eudicotyledons</taxon>
        <taxon>Gunneridae</taxon>
        <taxon>Pentapetalae</taxon>
        <taxon>rosids</taxon>
        <taxon>fabids</taxon>
        <taxon>Fabales</taxon>
        <taxon>Fabaceae</taxon>
        <taxon>Papilionoideae</taxon>
        <taxon>50 kb inversion clade</taxon>
        <taxon>NPAAA clade</taxon>
        <taxon>Hologalegina</taxon>
        <taxon>IRL clade</taxon>
        <taxon>Trifolieae</taxon>
        <taxon>Trifolium</taxon>
    </lineage>
</organism>
<keyword evidence="2" id="KW-1185">Reference proteome</keyword>
<feature type="non-terminal residue" evidence="1">
    <location>
        <position position="1"/>
    </location>
</feature>
<dbReference type="Proteomes" id="UP000265520">
    <property type="component" value="Unassembled WGS sequence"/>
</dbReference>
<dbReference type="EMBL" id="LXQA011116870">
    <property type="protein sequence ID" value="MCI85495.1"/>
    <property type="molecule type" value="Genomic_DNA"/>
</dbReference>
<evidence type="ECO:0000313" key="2">
    <source>
        <dbReference type="Proteomes" id="UP000265520"/>
    </source>
</evidence>
<proteinExistence type="predicted"/>
<name>A0A392VF59_9FABA</name>
<comment type="caution">
    <text evidence="1">The sequence shown here is derived from an EMBL/GenBank/DDBJ whole genome shotgun (WGS) entry which is preliminary data.</text>
</comment>
<accession>A0A392VF59</accession>
<reference evidence="1 2" key="1">
    <citation type="journal article" date="2018" name="Front. Plant Sci.">
        <title>Red Clover (Trifolium pratense) and Zigzag Clover (T. medium) - A Picture of Genomic Similarities and Differences.</title>
        <authorList>
            <person name="Dluhosova J."/>
            <person name="Istvanek J."/>
            <person name="Nedelnik J."/>
            <person name="Repkova J."/>
        </authorList>
    </citation>
    <scope>NUCLEOTIDE SEQUENCE [LARGE SCALE GENOMIC DNA]</scope>
    <source>
        <strain evidence="2">cv. 10/8</strain>
        <tissue evidence="1">Leaf</tissue>
    </source>
</reference>
<sequence length="38" mass="4532">WVRRAHMGVTRRQAEWHANGFELAIVFLLFVWHARQAA</sequence>
<protein>
    <submittedName>
        <fullName evidence="1">Uncharacterized protein</fullName>
    </submittedName>
</protein>
<dbReference type="AlphaFoldDB" id="A0A392VF59"/>